<feature type="region of interest" description="Disordered" evidence="2">
    <location>
        <begin position="24"/>
        <end position="43"/>
    </location>
</feature>
<keyword evidence="1" id="KW-0802">TPR repeat</keyword>
<gene>
    <name evidence="3" type="ORF">GCM10011514_36160</name>
</gene>
<keyword evidence="4" id="KW-1185">Reference proteome</keyword>
<feature type="repeat" description="TPR" evidence="1">
    <location>
        <begin position="274"/>
        <end position="307"/>
    </location>
</feature>
<organism evidence="3 4">
    <name type="scientific">Emticicia aquatilis</name>
    <dbReference type="NCBI Taxonomy" id="1537369"/>
    <lineage>
        <taxon>Bacteria</taxon>
        <taxon>Pseudomonadati</taxon>
        <taxon>Bacteroidota</taxon>
        <taxon>Cytophagia</taxon>
        <taxon>Cytophagales</taxon>
        <taxon>Leadbetterellaceae</taxon>
        <taxon>Emticicia</taxon>
    </lineage>
</organism>
<protein>
    <recommendedName>
        <fullName evidence="5">Tetratricopeptide repeat protein</fullName>
    </recommendedName>
</protein>
<dbReference type="Pfam" id="PF14559">
    <property type="entry name" value="TPR_19"/>
    <property type="match status" value="1"/>
</dbReference>
<reference evidence="3" key="1">
    <citation type="journal article" date="2014" name="Int. J. Syst. Evol. Microbiol.">
        <title>Complete genome sequence of Corynebacterium casei LMG S-19264T (=DSM 44701T), isolated from a smear-ripened cheese.</title>
        <authorList>
            <consortium name="US DOE Joint Genome Institute (JGI-PGF)"/>
            <person name="Walter F."/>
            <person name="Albersmeier A."/>
            <person name="Kalinowski J."/>
            <person name="Ruckert C."/>
        </authorList>
    </citation>
    <scope>NUCLEOTIDE SEQUENCE</scope>
    <source>
        <strain evidence="3">CGMCC 1.15958</strain>
    </source>
</reference>
<evidence type="ECO:0008006" key="5">
    <source>
        <dbReference type="Google" id="ProtNLM"/>
    </source>
</evidence>
<dbReference type="InterPro" id="IPR011990">
    <property type="entry name" value="TPR-like_helical_dom_sf"/>
</dbReference>
<accession>A0A916YZV5</accession>
<dbReference type="AlphaFoldDB" id="A0A916YZV5"/>
<evidence type="ECO:0000313" key="3">
    <source>
        <dbReference type="EMBL" id="GGD68793.1"/>
    </source>
</evidence>
<dbReference type="SMART" id="SM00028">
    <property type="entry name" value="TPR"/>
    <property type="match status" value="3"/>
</dbReference>
<dbReference type="RefSeq" id="WP_188767977.1">
    <property type="nucleotide sequence ID" value="NZ_BMKK01000007.1"/>
</dbReference>
<evidence type="ECO:0000256" key="1">
    <source>
        <dbReference type="PROSITE-ProRule" id="PRU00339"/>
    </source>
</evidence>
<evidence type="ECO:0000313" key="4">
    <source>
        <dbReference type="Proteomes" id="UP000609064"/>
    </source>
</evidence>
<dbReference type="EMBL" id="BMKK01000007">
    <property type="protein sequence ID" value="GGD68793.1"/>
    <property type="molecule type" value="Genomic_DNA"/>
</dbReference>
<dbReference type="PANTHER" id="PTHR45588">
    <property type="entry name" value="TPR DOMAIN-CONTAINING PROTEIN"/>
    <property type="match status" value="1"/>
</dbReference>
<reference evidence="3" key="2">
    <citation type="submission" date="2020-09" db="EMBL/GenBank/DDBJ databases">
        <authorList>
            <person name="Sun Q."/>
            <person name="Zhou Y."/>
        </authorList>
    </citation>
    <scope>NUCLEOTIDE SEQUENCE</scope>
    <source>
        <strain evidence="3">CGMCC 1.15958</strain>
    </source>
</reference>
<feature type="repeat" description="TPR" evidence="1">
    <location>
        <begin position="507"/>
        <end position="540"/>
    </location>
</feature>
<sequence>MLRILLIILLPTVLLAQRVRQPEQHQHDATSSTGDVHDGGATHDSHSHLEHILDYRKETPYVPNLPPPIILSGIGEVDFKITTKSAKTQQFFNQGIALLHCFWDFEAYRAFKEAIRNDSSAIMPYYGLYSAIGAIEGDEFKNDQKLAIAKLKKLKEKATEREKLYADAILARDADQSGGKSAVYQSKLELIVHKYPEDLDAKLFLALSKMGGYDSKMNPREGQIYSEYLLKDILREHPNNAAVHHYWIHLKENCCPEEALASSEILPKLSANSGHMVHMPGHVYYKLGNYQKAYESFIAAVKVDSAYMKQQKMPEVDTWNYIHNINYLLSNCAEDGRYSTALYYAEKLKNMPATKERKRKYEGRFFYQGVIAPAKMELCFGFYKKAAEKLAAIKIDDDSLFTPKAIAYKEALRLFALGMDAAKNSQIEAAKGYSDALDAHLWRNSGQTDAKDIINTKRIADLNVASLELQGVIKSAENNYEAAIKILEKAKQKEDDLGYSEPPTYARPVLISLAEAHLKANKYDKAIKAYNDLLKKHPNSANGYWGLYKVYKAKGDVHQAHEYADKLKEIIKNGDSSLFPL</sequence>
<dbReference type="InterPro" id="IPR019734">
    <property type="entry name" value="TPR_rpt"/>
</dbReference>
<dbReference type="Gene3D" id="1.25.40.10">
    <property type="entry name" value="Tetratricopeptide repeat domain"/>
    <property type="match status" value="1"/>
</dbReference>
<dbReference type="SUPFAM" id="SSF48452">
    <property type="entry name" value="TPR-like"/>
    <property type="match status" value="1"/>
</dbReference>
<dbReference type="Pfam" id="PF13181">
    <property type="entry name" value="TPR_8"/>
    <property type="match status" value="1"/>
</dbReference>
<comment type="caution">
    <text evidence="3">The sequence shown here is derived from an EMBL/GenBank/DDBJ whole genome shotgun (WGS) entry which is preliminary data.</text>
</comment>
<name>A0A916YZV5_9BACT</name>
<dbReference type="Proteomes" id="UP000609064">
    <property type="component" value="Unassembled WGS sequence"/>
</dbReference>
<dbReference type="PANTHER" id="PTHR45588:SF1">
    <property type="entry name" value="WW DOMAIN-CONTAINING PROTEIN"/>
    <property type="match status" value="1"/>
</dbReference>
<proteinExistence type="predicted"/>
<evidence type="ECO:0000256" key="2">
    <source>
        <dbReference type="SAM" id="MobiDB-lite"/>
    </source>
</evidence>
<dbReference type="PROSITE" id="PS50005">
    <property type="entry name" value="TPR"/>
    <property type="match status" value="2"/>
</dbReference>